<evidence type="ECO:0000313" key="1">
    <source>
        <dbReference type="EMBL" id="GAG85748.1"/>
    </source>
</evidence>
<gene>
    <name evidence="1" type="ORF">S01H4_36324</name>
</gene>
<protein>
    <submittedName>
        <fullName evidence="1">Uncharacterized protein</fullName>
    </submittedName>
</protein>
<organism evidence="1">
    <name type="scientific">marine sediment metagenome</name>
    <dbReference type="NCBI Taxonomy" id="412755"/>
    <lineage>
        <taxon>unclassified sequences</taxon>
        <taxon>metagenomes</taxon>
        <taxon>ecological metagenomes</taxon>
    </lineage>
</organism>
<sequence>MTSAERVQLIDELRHLQTLWPGLNIVINWEELLEEDAQNRANAIQRMLATD</sequence>
<comment type="caution">
    <text evidence="1">The sequence shown here is derived from an EMBL/GenBank/DDBJ whole genome shotgun (WGS) entry which is preliminary data.</text>
</comment>
<proteinExistence type="predicted"/>
<dbReference type="EMBL" id="BART01019403">
    <property type="protein sequence ID" value="GAG85748.1"/>
    <property type="molecule type" value="Genomic_DNA"/>
</dbReference>
<name>X1BNU6_9ZZZZ</name>
<feature type="non-terminal residue" evidence="1">
    <location>
        <position position="51"/>
    </location>
</feature>
<accession>X1BNU6</accession>
<reference evidence="1" key="1">
    <citation type="journal article" date="2014" name="Front. Microbiol.">
        <title>High frequency of phylogenetically diverse reductive dehalogenase-homologous genes in deep subseafloor sedimentary metagenomes.</title>
        <authorList>
            <person name="Kawai M."/>
            <person name="Futagami T."/>
            <person name="Toyoda A."/>
            <person name="Takaki Y."/>
            <person name="Nishi S."/>
            <person name="Hori S."/>
            <person name="Arai W."/>
            <person name="Tsubouchi T."/>
            <person name="Morono Y."/>
            <person name="Uchiyama I."/>
            <person name="Ito T."/>
            <person name="Fujiyama A."/>
            <person name="Inagaki F."/>
            <person name="Takami H."/>
        </authorList>
    </citation>
    <scope>NUCLEOTIDE SEQUENCE</scope>
    <source>
        <strain evidence="1">Expedition CK06-06</strain>
    </source>
</reference>
<dbReference type="AlphaFoldDB" id="X1BNU6"/>